<keyword evidence="3" id="KW-0288">FMN</keyword>
<evidence type="ECO:0000256" key="4">
    <source>
        <dbReference type="ARBA" id="ARBA00022857"/>
    </source>
</evidence>
<dbReference type="AlphaFoldDB" id="A0A261QZH4"/>
<evidence type="ECO:0000256" key="3">
    <source>
        <dbReference type="ARBA" id="ARBA00022643"/>
    </source>
</evidence>
<evidence type="ECO:0000256" key="2">
    <source>
        <dbReference type="ARBA" id="ARBA00022630"/>
    </source>
</evidence>
<comment type="caution">
    <text evidence="7">The sequence shown here is derived from an EMBL/GenBank/DDBJ whole genome shotgun (WGS) entry which is preliminary data.</text>
</comment>
<dbReference type="GO" id="GO:0010181">
    <property type="term" value="F:FMN binding"/>
    <property type="evidence" value="ECO:0007669"/>
    <property type="project" value="InterPro"/>
</dbReference>
<dbReference type="Gene3D" id="3.20.20.70">
    <property type="entry name" value="Aldolase class I"/>
    <property type="match status" value="1"/>
</dbReference>
<evidence type="ECO:0000259" key="6">
    <source>
        <dbReference type="Pfam" id="PF00724"/>
    </source>
</evidence>
<evidence type="ECO:0000313" key="8">
    <source>
        <dbReference type="Proteomes" id="UP000216947"/>
    </source>
</evidence>
<gene>
    <name evidence="7" type="ORF">CAL19_14130</name>
</gene>
<evidence type="ECO:0000256" key="1">
    <source>
        <dbReference type="ARBA" id="ARBA00001917"/>
    </source>
</evidence>
<dbReference type="Proteomes" id="UP000216947">
    <property type="component" value="Unassembled WGS sequence"/>
</dbReference>
<dbReference type="RefSeq" id="WP_094797104.1">
    <property type="nucleotide sequence ID" value="NZ_NEVI01000017.1"/>
</dbReference>
<dbReference type="InterPro" id="IPR044152">
    <property type="entry name" value="YqjM-like"/>
</dbReference>
<keyword evidence="5" id="KW-0560">Oxidoreductase</keyword>
<protein>
    <submittedName>
        <fullName evidence="7">Oxidoreductase</fullName>
    </submittedName>
</protein>
<proteinExistence type="predicted"/>
<dbReference type="Pfam" id="PF00724">
    <property type="entry name" value="Oxidored_FMN"/>
    <property type="match status" value="1"/>
</dbReference>
<sequence>MPSLLFTPLQLRSVTFKNRIGVAPMCQYSCQDGLASHWHLVHLGSRAVGGAGMVMVEASAVSAAGRISPADLGIWSDAHAAALAPIAQFIAEQGAVPAIQLAHAGRKGSTQIPWEGRAMVPPEEGGWQVGAPSAQPFNDEYPTPAEMTEADIRQLVDDFAAAARRSREIGMQVVELHMGHGYLLHQFLSPLSNQRNDAYGGSFEGRVRAPLEVAAAVREAWPGDLPLFVRISATDWVEGGWDVAQSVELARRMKALGVDLVDCSSGHIVPGSQGQPAPGYQVPLAEQIRREAQVATAAVGLITRARQAEDILQRGQADMVLLARELLRDPYWPLRAAAELEEPPQWPVQYLRAVS</sequence>
<dbReference type="EMBL" id="NEVK01000006">
    <property type="protein sequence ID" value="OZI18185.1"/>
    <property type="molecule type" value="Genomic_DNA"/>
</dbReference>
<dbReference type="SUPFAM" id="SSF51395">
    <property type="entry name" value="FMN-linked oxidoreductases"/>
    <property type="match status" value="1"/>
</dbReference>
<reference evidence="8" key="1">
    <citation type="submission" date="2017-05" db="EMBL/GenBank/DDBJ databases">
        <title>Complete and WGS of Bordetella genogroups.</title>
        <authorList>
            <person name="Spilker T."/>
            <person name="Lipuma J."/>
        </authorList>
    </citation>
    <scope>NUCLEOTIDE SEQUENCE [LARGE SCALE GENOMIC DNA]</scope>
    <source>
        <strain evidence="8">AU18089</strain>
    </source>
</reference>
<dbReference type="GO" id="GO:0050661">
    <property type="term" value="F:NADP binding"/>
    <property type="evidence" value="ECO:0007669"/>
    <property type="project" value="InterPro"/>
</dbReference>
<accession>A0A261QZH4</accession>
<dbReference type="InterPro" id="IPR013785">
    <property type="entry name" value="Aldolase_TIM"/>
</dbReference>
<feature type="domain" description="NADH:flavin oxidoreductase/NADH oxidase N-terminal" evidence="6">
    <location>
        <begin position="5"/>
        <end position="341"/>
    </location>
</feature>
<dbReference type="OrthoDB" id="8523426at2"/>
<name>A0A261QZH4_9BORD</name>
<organism evidence="7 8">
    <name type="scientific">Bordetella genomosp. 7</name>
    <dbReference type="NCBI Taxonomy" id="1416805"/>
    <lineage>
        <taxon>Bacteria</taxon>
        <taxon>Pseudomonadati</taxon>
        <taxon>Pseudomonadota</taxon>
        <taxon>Betaproteobacteria</taxon>
        <taxon>Burkholderiales</taxon>
        <taxon>Alcaligenaceae</taxon>
        <taxon>Bordetella</taxon>
    </lineage>
</organism>
<evidence type="ECO:0000313" key="7">
    <source>
        <dbReference type="EMBL" id="OZI18185.1"/>
    </source>
</evidence>
<dbReference type="GO" id="GO:0003959">
    <property type="term" value="F:NADPH dehydrogenase activity"/>
    <property type="evidence" value="ECO:0007669"/>
    <property type="project" value="InterPro"/>
</dbReference>
<keyword evidence="4" id="KW-0521">NADP</keyword>
<keyword evidence="2" id="KW-0285">Flavoprotein</keyword>
<dbReference type="InterPro" id="IPR001155">
    <property type="entry name" value="OxRdtase_FMN_N"/>
</dbReference>
<dbReference type="PANTHER" id="PTHR43303">
    <property type="entry name" value="NADPH DEHYDROGENASE C23G7.10C-RELATED"/>
    <property type="match status" value="1"/>
</dbReference>
<evidence type="ECO:0000256" key="5">
    <source>
        <dbReference type="ARBA" id="ARBA00023002"/>
    </source>
</evidence>
<comment type="cofactor">
    <cofactor evidence="1">
        <name>FMN</name>
        <dbReference type="ChEBI" id="CHEBI:58210"/>
    </cofactor>
</comment>
<dbReference type="PANTHER" id="PTHR43303:SF4">
    <property type="entry name" value="NADPH DEHYDROGENASE C23G7.10C-RELATED"/>
    <property type="match status" value="1"/>
</dbReference>
<dbReference type="CDD" id="cd02932">
    <property type="entry name" value="OYE_YqiM_FMN"/>
    <property type="match status" value="1"/>
</dbReference>
<keyword evidence="8" id="KW-1185">Reference proteome</keyword>